<dbReference type="Gene3D" id="3.90.50.10">
    <property type="entry name" value="Photosynthetic Reaction Center, subunit H, domain 2"/>
    <property type="match status" value="2"/>
</dbReference>
<accession>A0A4Y7WEH5</accession>
<dbReference type="SUPFAM" id="SSF50346">
    <property type="entry name" value="PRC-barrel domain"/>
    <property type="match status" value="2"/>
</dbReference>
<gene>
    <name evidence="1" type="ORF">E2L03_15800</name>
</gene>
<dbReference type="RefSeq" id="WP_134259620.1">
    <property type="nucleotide sequence ID" value="NZ_LDIM01000013.1"/>
</dbReference>
<dbReference type="Proteomes" id="UP000298210">
    <property type="component" value="Unassembled WGS sequence"/>
</dbReference>
<dbReference type="AlphaFoldDB" id="A0A4Y7WEH5"/>
<dbReference type="EMBL" id="SNUX01000004">
    <property type="protein sequence ID" value="TES46176.1"/>
    <property type="molecule type" value="Genomic_DNA"/>
</dbReference>
<reference evidence="1 2" key="1">
    <citation type="submission" date="2019-03" db="EMBL/GenBank/DDBJ databases">
        <authorList>
            <person name="Liu G."/>
        </authorList>
    </citation>
    <scope>NUCLEOTIDE SEQUENCE [LARGE SCALE GENOMIC DNA]</scope>
    <source>
        <strain evidence="1 2">DSM 19099</strain>
    </source>
</reference>
<name>A0A4Y7WEH5_9BACI</name>
<sequence>MLIHAKKLSTFTMNATDGELGQLDDYYIDSNTLHVRYFVGDTRTWFFGGKVLLNVDAFTTIDEEKKQISIDATKEQIKNSPKPDETAPIHRQYERELSDHYGWPTYWAVPAHPVAAGYGTHTAAGAPLVPPVFVPSDNQNIEGIKNAVRTGSEEQELERNQQENVHLFSLDELKGYHVHAKGGQVGKVMDFVLHYNQTIESGNWSVRYIVIDTGGFMQKEPVIVPVQTIKEVAWFDKSLIIDLEKDKIESAEEHPTDQTITLGTEQAIFEHYNLTPYWHDKKEEGR</sequence>
<organism evidence="1 2">
    <name type="scientific">Shouchella lehensis</name>
    <dbReference type="NCBI Taxonomy" id="300825"/>
    <lineage>
        <taxon>Bacteria</taxon>
        <taxon>Bacillati</taxon>
        <taxon>Bacillota</taxon>
        <taxon>Bacilli</taxon>
        <taxon>Bacillales</taxon>
        <taxon>Bacillaceae</taxon>
        <taxon>Shouchella</taxon>
    </lineage>
</organism>
<protein>
    <submittedName>
        <fullName evidence="1">PRC-barrel domain containing protein</fullName>
    </submittedName>
</protein>
<dbReference type="InterPro" id="IPR011033">
    <property type="entry name" value="PRC_barrel-like_sf"/>
</dbReference>
<dbReference type="InterPro" id="IPR014747">
    <property type="entry name" value="Bac_photo_RC_H_C"/>
</dbReference>
<proteinExistence type="predicted"/>
<comment type="caution">
    <text evidence="1">The sequence shown here is derived from an EMBL/GenBank/DDBJ whole genome shotgun (WGS) entry which is preliminary data.</text>
</comment>
<evidence type="ECO:0000313" key="1">
    <source>
        <dbReference type="EMBL" id="TES46176.1"/>
    </source>
</evidence>
<dbReference type="GO" id="GO:0030077">
    <property type="term" value="C:plasma membrane light-harvesting complex"/>
    <property type="evidence" value="ECO:0007669"/>
    <property type="project" value="InterPro"/>
</dbReference>
<evidence type="ECO:0000313" key="2">
    <source>
        <dbReference type="Proteomes" id="UP000298210"/>
    </source>
</evidence>
<dbReference type="GO" id="GO:0019684">
    <property type="term" value="P:photosynthesis, light reaction"/>
    <property type="evidence" value="ECO:0007669"/>
    <property type="project" value="InterPro"/>
</dbReference>